<reference evidence="4" key="1">
    <citation type="submission" date="2016-10" db="EMBL/GenBank/DDBJ databases">
        <authorList>
            <person name="Varghese N."/>
            <person name="Submissions S."/>
        </authorList>
    </citation>
    <scope>NUCLEOTIDE SEQUENCE [LARGE SCALE GENOMIC DNA]</scope>
    <source>
        <strain evidence="4">8N4</strain>
    </source>
</reference>
<protein>
    <submittedName>
        <fullName evidence="3">UDP-N-acetyl-D-mannosaminouronate:lipid I N-acetyl-D-mannosaminouronosyltransferase</fullName>
    </submittedName>
</protein>
<accession>A0A1H9JVV2</accession>
<dbReference type="GO" id="GO:0016758">
    <property type="term" value="F:hexosyltransferase activity"/>
    <property type="evidence" value="ECO:0007669"/>
    <property type="project" value="TreeGrafter"/>
</dbReference>
<name>A0A1H9JVV2_9GAMM</name>
<dbReference type="PANTHER" id="PTHR34136">
    <property type="match status" value="1"/>
</dbReference>
<dbReference type="NCBIfam" id="TIGR00696">
    <property type="entry name" value="wecG_tagA_cpsF"/>
    <property type="match status" value="1"/>
</dbReference>
<dbReference type="Pfam" id="PF03808">
    <property type="entry name" value="Glyco_tran_WecG"/>
    <property type="match status" value="1"/>
</dbReference>
<evidence type="ECO:0000313" key="4">
    <source>
        <dbReference type="Proteomes" id="UP000242515"/>
    </source>
</evidence>
<keyword evidence="2 3" id="KW-0808">Transferase</keyword>
<keyword evidence="1" id="KW-0328">Glycosyltransferase</keyword>
<dbReference type="AlphaFoldDB" id="A0A1H9JVV2"/>
<dbReference type="CDD" id="cd06533">
    <property type="entry name" value="Glyco_transf_WecG_TagA"/>
    <property type="match status" value="1"/>
</dbReference>
<organism evidence="3 4">
    <name type="scientific">Rosenbergiella nectarea</name>
    <dbReference type="NCBI Taxonomy" id="988801"/>
    <lineage>
        <taxon>Bacteria</taxon>
        <taxon>Pseudomonadati</taxon>
        <taxon>Pseudomonadota</taxon>
        <taxon>Gammaproteobacteria</taxon>
        <taxon>Enterobacterales</taxon>
        <taxon>Erwiniaceae</taxon>
        <taxon>Rosenbergiella</taxon>
    </lineage>
</organism>
<proteinExistence type="predicted"/>
<evidence type="ECO:0000256" key="2">
    <source>
        <dbReference type="ARBA" id="ARBA00022679"/>
    </source>
</evidence>
<dbReference type="STRING" id="988801.SAMN05216522_10890"/>
<keyword evidence="4" id="KW-1185">Reference proteome</keyword>
<gene>
    <name evidence="3" type="ORF">SAMN05216522_10890</name>
</gene>
<dbReference type="InterPro" id="IPR004629">
    <property type="entry name" value="WecG_TagA_CpsF"/>
</dbReference>
<dbReference type="EMBL" id="FOGC01000008">
    <property type="protein sequence ID" value="SEQ90904.1"/>
    <property type="molecule type" value="Genomic_DNA"/>
</dbReference>
<dbReference type="Proteomes" id="UP000242515">
    <property type="component" value="Unassembled WGS sequence"/>
</dbReference>
<dbReference type="PANTHER" id="PTHR34136:SF1">
    <property type="entry name" value="UDP-N-ACETYL-D-MANNOSAMINURONIC ACID TRANSFERASE"/>
    <property type="match status" value="1"/>
</dbReference>
<dbReference type="NCBIfam" id="NF002980">
    <property type="entry name" value="PRK03692.1"/>
    <property type="match status" value="1"/>
</dbReference>
<sequence>MSNRPITLPSFTIRQIPVYGFPSMQAFTDFLLPDALQVHTGRLIALNAEKILTAEHNQLLHQILTSGGINYPDGISIVRSIRKKYPSSQVTRIAGADLWQSLMQRAGALSVPVYLVGSQPDVLAQATNKLKQQWQVPIVGQQDGYFTEAEVESLIQRIKASQAKVVTVAMGSPRQELFIQRCYEGYPDALYMGVGGTYDVFIGKVKRAPLLWQKLGLEWLYRLIKQPSRLKRQLKLLKYQGYHWRGEL</sequence>
<evidence type="ECO:0000313" key="3">
    <source>
        <dbReference type="EMBL" id="SEQ90904.1"/>
    </source>
</evidence>
<evidence type="ECO:0000256" key="1">
    <source>
        <dbReference type="ARBA" id="ARBA00022676"/>
    </source>
</evidence>